<dbReference type="InterPro" id="IPR001854">
    <property type="entry name" value="Ribosomal_uL29"/>
</dbReference>
<keyword evidence="3 5" id="KW-0687">Ribonucleoprotein</keyword>
<name>A0A1F8FMI9_9BACT</name>
<dbReference type="EMBL" id="MGJV01000030">
    <property type="protein sequence ID" value="OGN13940.1"/>
    <property type="molecule type" value="Genomic_DNA"/>
</dbReference>
<gene>
    <name evidence="5" type="primary">rpmC</name>
    <name evidence="6" type="ORF">A3J47_02175</name>
</gene>
<dbReference type="SUPFAM" id="SSF46561">
    <property type="entry name" value="Ribosomal protein L29 (L29p)"/>
    <property type="match status" value="1"/>
</dbReference>
<evidence type="ECO:0000256" key="2">
    <source>
        <dbReference type="ARBA" id="ARBA00022980"/>
    </source>
</evidence>
<sequence length="66" mass="7681">MKSEELKNKKSNELTTLLQEYKTKLAKLSFELEANTLKDTSQLKKTKKDIARILTLLKNQRLTTNN</sequence>
<comment type="caution">
    <text evidence="6">The sequence shown here is derived from an EMBL/GenBank/DDBJ whole genome shotgun (WGS) entry which is preliminary data.</text>
</comment>
<dbReference type="HAMAP" id="MF_00374">
    <property type="entry name" value="Ribosomal_uL29"/>
    <property type="match status" value="1"/>
</dbReference>
<accession>A0A1F8FMI9</accession>
<reference evidence="6 7" key="1">
    <citation type="journal article" date="2016" name="Nat. Commun.">
        <title>Thousands of microbial genomes shed light on interconnected biogeochemical processes in an aquifer system.</title>
        <authorList>
            <person name="Anantharaman K."/>
            <person name="Brown C.T."/>
            <person name="Hug L.A."/>
            <person name="Sharon I."/>
            <person name="Castelle C.J."/>
            <person name="Probst A.J."/>
            <person name="Thomas B.C."/>
            <person name="Singh A."/>
            <person name="Wilkins M.J."/>
            <person name="Karaoz U."/>
            <person name="Brodie E.L."/>
            <person name="Williams K.H."/>
            <person name="Hubbard S.S."/>
            <person name="Banfield J.F."/>
        </authorList>
    </citation>
    <scope>NUCLEOTIDE SEQUENCE [LARGE SCALE GENOMIC DNA]</scope>
</reference>
<organism evidence="6 7">
    <name type="scientific">Candidatus Yanofskybacteria bacterium RIFCSPHIGHO2_02_FULL_43_22</name>
    <dbReference type="NCBI Taxonomy" id="1802681"/>
    <lineage>
        <taxon>Bacteria</taxon>
        <taxon>Candidatus Yanofskyibacteriota</taxon>
    </lineage>
</organism>
<proteinExistence type="inferred from homology"/>
<evidence type="ECO:0000256" key="4">
    <source>
        <dbReference type="ARBA" id="ARBA00035204"/>
    </source>
</evidence>
<evidence type="ECO:0000256" key="3">
    <source>
        <dbReference type="ARBA" id="ARBA00023274"/>
    </source>
</evidence>
<dbReference type="GO" id="GO:0003735">
    <property type="term" value="F:structural constituent of ribosome"/>
    <property type="evidence" value="ECO:0007669"/>
    <property type="project" value="InterPro"/>
</dbReference>
<evidence type="ECO:0000256" key="1">
    <source>
        <dbReference type="ARBA" id="ARBA00009254"/>
    </source>
</evidence>
<evidence type="ECO:0000313" key="7">
    <source>
        <dbReference type="Proteomes" id="UP000176581"/>
    </source>
</evidence>
<keyword evidence="2 5" id="KW-0689">Ribosomal protein</keyword>
<evidence type="ECO:0000256" key="5">
    <source>
        <dbReference type="HAMAP-Rule" id="MF_00374"/>
    </source>
</evidence>
<evidence type="ECO:0000313" key="6">
    <source>
        <dbReference type="EMBL" id="OGN13940.1"/>
    </source>
</evidence>
<dbReference type="InterPro" id="IPR036049">
    <property type="entry name" value="Ribosomal_uL29_sf"/>
</dbReference>
<protein>
    <recommendedName>
        <fullName evidence="4 5">Large ribosomal subunit protein uL29</fullName>
    </recommendedName>
</protein>
<dbReference type="Proteomes" id="UP000176581">
    <property type="component" value="Unassembled WGS sequence"/>
</dbReference>
<dbReference type="GO" id="GO:0006412">
    <property type="term" value="P:translation"/>
    <property type="evidence" value="ECO:0007669"/>
    <property type="project" value="UniProtKB-UniRule"/>
</dbReference>
<dbReference type="Pfam" id="PF00831">
    <property type="entry name" value="Ribosomal_L29"/>
    <property type="match status" value="1"/>
</dbReference>
<dbReference type="AlphaFoldDB" id="A0A1F8FMI9"/>
<dbReference type="Gene3D" id="1.10.287.310">
    <property type="match status" value="1"/>
</dbReference>
<comment type="similarity">
    <text evidence="1 5">Belongs to the universal ribosomal protein uL29 family.</text>
</comment>
<dbReference type="GO" id="GO:0005840">
    <property type="term" value="C:ribosome"/>
    <property type="evidence" value="ECO:0007669"/>
    <property type="project" value="UniProtKB-KW"/>
</dbReference>
<dbReference type="NCBIfam" id="TIGR00012">
    <property type="entry name" value="L29"/>
    <property type="match status" value="1"/>
</dbReference>
<dbReference type="GO" id="GO:1990904">
    <property type="term" value="C:ribonucleoprotein complex"/>
    <property type="evidence" value="ECO:0007669"/>
    <property type="project" value="UniProtKB-KW"/>
</dbReference>